<organism evidence="1 2">
    <name type="scientific">Shewanella algae</name>
    <dbReference type="NCBI Taxonomy" id="38313"/>
    <lineage>
        <taxon>Bacteria</taxon>
        <taxon>Pseudomonadati</taxon>
        <taxon>Pseudomonadota</taxon>
        <taxon>Gammaproteobacteria</taxon>
        <taxon>Alteromonadales</taxon>
        <taxon>Shewanellaceae</taxon>
        <taxon>Shewanella</taxon>
    </lineage>
</organism>
<evidence type="ECO:0008006" key="3">
    <source>
        <dbReference type="Google" id="ProtNLM"/>
    </source>
</evidence>
<dbReference type="RefSeq" id="WP_107005857.1">
    <property type="nucleotide sequence ID" value="NZ_AP024612.1"/>
</dbReference>
<dbReference type="Proteomes" id="UP000825078">
    <property type="component" value="Chromosome"/>
</dbReference>
<evidence type="ECO:0000313" key="2">
    <source>
        <dbReference type="Proteomes" id="UP000825078"/>
    </source>
</evidence>
<evidence type="ECO:0000313" key="1">
    <source>
        <dbReference type="EMBL" id="BCV47156.1"/>
    </source>
</evidence>
<dbReference type="AlphaFoldDB" id="A0AAD1KEE4"/>
<sequence length="113" mass="13111">MSESVIARWQALGQRLQQQAAAEDWQGVCRVNRQMIQLLRQQGKPRSQAELQARKQLEFCHSQVMQQLQTKSESLQRQMQQLLAQQEGMSAYQLTQLSQPEFQEGNMSKGDLY</sequence>
<gene>
    <name evidence="1" type="ORF">TUM17379_41740</name>
</gene>
<name>A0AAD1KEE4_9GAMM</name>
<dbReference type="EMBL" id="AP024613">
    <property type="protein sequence ID" value="BCV47156.1"/>
    <property type="molecule type" value="Genomic_DNA"/>
</dbReference>
<accession>A0AAD1KEE4</accession>
<proteinExistence type="predicted"/>
<protein>
    <recommendedName>
        <fullName evidence="3">Flagellar protein FliT</fullName>
    </recommendedName>
</protein>
<reference evidence="1" key="1">
    <citation type="submission" date="2021-05" db="EMBL/GenBank/DDBJ databases">
        <title>Molecular characterization for Shewanella algae harboring chromosomal blaOXA-55-like strains isolated from clinical and environment sample.</title>
        <authorList>
            <person name="Ohama Y."/>
            <person name="Aoki K."/>
            <person name="Harada S."/>
            <person name="Moriya K."/>
            <person name="Ishii Y."/>
            <person name="Tateda K."/>
        </authorList>
    </citation>
    <scope>NUCLEOTIDE SEQUENCE</scope>
    <source>
        <strain evidence="1">TUM17379</strain>
    </source>
</reference>